<name>A0A173LNB9_9ACTN</name>
<evidence type="ECO:0000259" key="1">
    <source>
        <dbReference type="PROSITE" id="PS51725"/>
    </source>
</evidence>
<dbReference type="PROSITE" id="PS51725">
    <property type="entry name" value="ABM"/>
    <property type="match status" value="1"/>
</dbReference>
<dbReference type="InterPro" id="IPR050404">
    <property type="entry name" value="Heme-degrading_MO"/>
</dbReference>
<protein>
    <recommendedName>
        <fullName evidence="1">ABM domain-containing protein</fullName>
    </recommendedName>
</protein>
<dbReference type="OrthoDB" id="5518003at2"/>
<dbReference type="Gene3D" id="3.30.70.100">
    <property type="match status" value="1"/>
</dbReference>
<feature type="domain" description="ABM" evidence="1">
    <location>
        <begin position="3"/>
        <end position="93"/>
    </location>
</feature>
<dbReference type="PANTHER" id="PTHR34474">
    <property type="entry name" value="SIGNAL TRANSDUCTION PROTEIN TRAP"/>
    <property type="match status" value="1"/>
</dbReference>
<proteinExistence type="predicted"/>
<dbReference type="STRING" id="499555.BJL86_1276"/>
<keyword evidence="3" id="KW-1185">Reference proteome</keyword>
<dbReference type="PANTHER" id="PTHR34474:SF2">
    <property type="entry name" value="SIGNAL TRANSDUCTION PROTEIN TRAP"/>
    <property type="match status" value="1"/>
</dbReference>
<dbReference type="Proteomes" id="UP000186104">
    <property type="component" value="Chromosome"/>
</dbReference>
<dbReference type="RefSeq" id="WP_067477140.1">
    <property type="nucleotide sequence ID" value="NZ_CP015961.1"/>
</dbReference>
<dbReference type="AlphaFoldDB" id="A0A173LNB9"/>
<sequence>MTVVKINRLSVPEGDSAELEKRFAQRKHSVDEAPGFEGFELLRPTGETKDYFVITKWASEEDFQAWAGQRTPREPGTTVSKSEGILEFEVVELSD</sequence>
<gene>
    <name evidence="2" type="ORF">BJL86_1276</name>
</gene>
<organism evidence="2 3">
    <name type="scientific">Dietzia timorensis</name>
    <dbReference type="NCBI Taxonomy" id="499555"/>
    <lineage>
        <taxon>Bacteria</taxon>
        <taxon>Bacillati</taxon>
        <taxon>Actinomycetota</taxon>
        <taxon>Actinomycetes</taxon>
        <taxon>Mycobacteriales</taxon>
        <taxon>Dietziaceae</taxon>
        <taxon>Dietzia</taxon>
    </lineage>
</organism>
<dbReference type="KEGG" id="dtm:BJL86_1276"/>
<dbReference type="SUPFAM" id="SSF54909">
    <property type="entry name" value="Dimeric alpha+beta barrel"/>
    <property type="match status" value="1"/>
</dbReference>
<evidence type="ECO:0000313" key="3">
    <source>
        <dbReference type="Proteomes" id="UP000186104"/>
    </source>
</evidence>
<accession>A0A173LNB9</accession>
<reference evidence="2 3" key="1">
    <citation type="submission" date="2016-06" db="EMBL/GenBank/DDBJ databases">
        <title>Complete genome sequence of a saline-alkali tolerant type strain Dietzia timorensis ID05-A0528T.</title>
        <authorList>
            <person name="Wu X."/>
        </authorList>
    </citation>
    <scope>NUCLEOTIDE SEQUENCE [LARGE SCALE GENOMIC DNA]</scope>
    <source>
        <strain evidence="2 3">ID05-A0528</strain>
    </source>
</reference>
<dbReference type="EMBL" id="CP015961">
    <property type="protein sequence ID" value="ANI92060.1"/>
    <property type="molecule type" value="Genomic_DNA"/>
</dbReference>
<dbReference type="InterPro" id="IPR011008">
    <property type="entry name" value="Dimeric_a/b-barrel"/>
</dbReference>
<dbReference type="InterPro" id="IPR007138">
    <property type="entry name" value="ABM_dom"/>
</dbReference>
<evidence type="ECO:0000313" key="2">
    <source>
        <dbReference type="EMBL" id="ANI92060.1"/>
    </source>
</evidence>
<dbReference type="Pfam" id="PF03992">
    <property type="entry name" value="ABM"/>
    <property type="match status" value="1"/>
</dbReference>